<evidence type="ECO:0000313" key="1">
    <source>
        <dbReference type="EMBL" id="NRT58584.1"/>
    </source>
</evidence>
<keyword evidence="2" id="KW-1185">Reference proteome</keyword>
<evidence type="ECO:0000313" key="2">
    <source>
        <dbReference type="Proteomes" id="UP001516061"/>
    </source>
</evidence>
<dbReference type="InterPro" id="IPR011004">
    <property type="entry name" value="Trimer_LpxA-like_sf"/>
</dbReference>
<gene>
    <name evidence="1" type="ORF">HNQ01_004353</name>
</gene>
<organism evidence="1 2">
    <name type="scientific">Sphaerotilus uruguayifluvii</name>
    <dbReference type="NCBI Taxonomy" id="2735897"/>
    <lineage>
        <taxon>Bacteria</taxon>
        <taxon>Pseudomonadati</taxon>
        <taxon>Pseudomonadota</taxon>
        <taxon>Betaproteobacteria</taxon>
        <taxon>Burkholderiales</taxon>
        <taxon>Sphaerotilaceae</taxon>
        <taxon>Sphaerotilus</taxon>
    </lineage>
</organism>
<dbReference type="Gene3D" id="2.160.10.10">
    <property type="entry name" value="Hexapeptide repeat proteins"/>
    <property type="match status" value="1"/>
</dbReference>
<protein>
    <submittedName>
        <fullName evidence="1">Acetyltransferase-like isoleucine patch superfamily enzyme</fullName>
    </submittedName>
</protein>
<proteinExistence type="predicted"/>
<dbReference type="RefSeq" id="WP_173807594.1">
    <property type="nucleotide sequence ID" value="NZ_JABSNM010000033.1"/>
</dbReference>
<accession>A0ABX2GAF9</accession>
<sequence>MAISPKRFVLLQGYFLLTGLINAGLAWLPGCLLRRLWLRLFGFRVAAGAQVHRRVRLTSPIGLLEIGEGSIVGPGCLLDNRRGIRIGRNVNLSRECCVLTLGHDLGHPDFPTRGESVQIDDDAWLFMSVRVMPGCRIGANAVVFPFSVVTREVPASTVWGGMPARHLRDQTVQRARQAWYGYWLAF</sequence>
<dbReference type="SUPFAM" id="SSF51161">
    <property type="entry name" value="Trimeric LpxA-like enzymes"/>
    <property type="match status" value="1"/>
</dbReference>
<name>A0ABX2GAF9_9BURK</name>
<dbReference type="PANTHER" id="PTHR23416">
    <property type="entry name" value="SIALIC ACID SYNTHASE-RELATED"/>
    <property type="match status" value="1"/>
</dbReference>
<dbReference type="EMBL" id="JABSNM010000033">
    <property type="protein sequence ID" value="NRT58584.1"/>
    <property type="molecule type" value="Genomic_DNA"/>
</dbReference>
<dbReference type="InterPro" id="IPR051159">
    <property type="entry name" value="Hexapeptide_acetyltransf"/>
</dbReference>
<reference evidence="1 2" key="1">
    <citation type="submission" date="2020-05" db="EMBL/GenBank/DDBJ databases">
        <title>Genomic Encyclopedia of Type Strains, Phase IV (KMG-V): Genome sequencing to study the core and pangenomes of soil and plant-associated prokaryotes.</title>
        <authorList>
            <person name="Whitman W."/>
        </authorList>
    </citation>
    <scope>NUCLEOTIDE SEQUENCE [LARGE SCALE GENOMIC DNA]</scope>
    <source>
        <strain evidence="1 2">C29</strain>
    </source>
</reference>
<dbReference type="CDD" id="cd04647">
    <property type="entry name" value="LbH_MAT_like"/>
    <property type="match status" value="1"/>
</dbReference>
<comment type="caution">
    <text evidence="1">The sequence shown here is derived from an EMBL/GenBank/DDBJ whole genome shotgun (WGS) entry which is preliminary data.</text>
</comment>
<dbReference type="Proteomes" id="UP001516061">
    <property type="component" value="Unassembled WGS sequence"/>
</dbReference>